<organism evidence="11 12">
    <name type="scientific">Loxostege sticticalis</name>
    <name type="common">Beet webworm moth</name>
    <dbReference type="NCBI Taxonomy" id="481309"/>
    <lineage>
        <taxon>Eukaryota</taxon>
        <taxon>Metazoa</taxon>
        <taxon>Ecdysozoa</taxon>
        <taxon>Arthropoda</taxon>
        <taxon>Hexapoda</taxon>
        <taxon>Insecta</taxon>
        <taxon>Pterygota</taxon>
        <taxon>Neoptera</taxon>
        <taxon>Endopterygota</taxon>
        <taxon>Lepidoptera</taxon>
        <taxon>Glossata</taxon>
        <taxon>Ditrysia</taxon>
        <taxon>Pyraloidea</taxon>
        <taxon>Crambidae</taxon>
        <taxon>Pyraustinae</taxon>
        <taxon>Loxostege</taxon>
    </lineage>
</organism>
<dbReference type="InterPro" id="IPR002317">
    <property type="entry name" value="Ser-tRNA-ligase_type_1"/>
</dbReference>
<feature type="site" description="Important for serine binding" evidence="8">
    <location>
        <position position="366"/>
    </location>
</feature>
<evidence type="ECO:0000256" key="4">
    <source>
        <dbReference type="ARBA" id="ARBA00022741"/>
    </source>
</evidence>
<dbReference type="PANTHER" id="PTHR11778">
    <property type="entry name" value="SERYL-TRNA SYNTHETASE"/>
    <property type="match status" value="1"/>
</dbReference>
<dbReference type="InterPro" id="IPR002314">
    <property type="entry name" value="aa-tRNA-synt_IIb"/>
</dbReference>
<dbReference type="Gene3D" id="3.30.930.10">
    <property type="entry name" value="Bira Bifunctional Protein, Domain 2"/>
    <property type="match status" value="1"/>
</dbReference>
<comment type="similarity">
    <text evidence="1">Belongs to the class-II aminoacyl-tRNA synthetase family. Type-1 seryl-tRNA synthetase subfamily.</text>
</comment>
<dbReference type="PROSITE" id="PS50862">
    <property type="entry name" value="AA_TRNA_LIGASE_II"/>
    <property type="match status" value="1"/>
</dbReference>
<evidence type="ECO:0000256" key="2">
    <source>
        <dbReference type="ARBA" id="ARBA00012840"/>
    </source>
</evidence>
<evidence type="ECO:0000256" key="9">
    <source>
        <dbReference type="PIRSR" id="PIRSR001529-2"/>
    </source>
</evidence>
<feature type="binding site" evidence="9">
    <location>
        <begin position="246"/>
        <end position="248"/>
    </location>
    <ligand>
        <name>ATP</name>
        <dbReference type="ChEBI" id="CHEBI:30616"/>
    </ligand>
</feature>
<sequence length="420" mass="48513">MLKLRFLWKPKFNRLCSSVILPDIDTEYYCDTKNNSEIKHNIHIRKGIGDIDRVLDAYKLLKMTPVNDSTYNSIKTNLFRELSFLPNKTHPSVRDYELEPRLMHEINKKRNFGEHKPLEFSEITRRLNLMRTDKLGHTCGHKSYYFLSQLAELEEALIKYTVSYLLGKNFELVSVPDILPSNVLESCGMTVNSDRTQIYSLDPHHHGPDLYLSGTAEMSLAGLLMNSIHDKQNLPLKLAAVSRCYRAETSNLLEERGIYRVHQFTKVEMFAVTTTEESDEMLEYIRGIQEELYSALGIHMRVLDMPPHELGAPAYRKYDIEAWMPGRNKYGEISSCSNCTDYQSRRLHIKYRDNNVEKYAHTLNGTACAVPRMLISLIETYQDPKGKILIPPVLQPFMNGTTEIGRNTSLPELKLMKIKK</sequence>
<dbReference type="AlphaFoldDB" id="A0ABD0T6J4"/>
<dbReference type="FunFam" id="3.30.930.10:FF:000078">
    <property type="entry name" value="Seryl-tRNA synthetase"/>
    <property type="match status" value="1"/>
</dbReference>
<dbReference type="Pfam" id="PF00587">
    <property type="entry name" value="tRNA-synt_2b"/>
    <property type="match status" value="1"/>
</dbReference>
<gene>
    <name evidence="11" type="ORF">ABMA28_016954</name>
</gene>
<reference evidence="11 12" key="1">
    <citation type="submission" date="2024-06" db="EMBL/GenBank/DDBJ databases">
        <title>A chromosome-level genome assembly of beet webworm, Loxostege sticticalis.</title>
        <authorList>
            <person name="Zhang Y."/>
        </authorList>
    </citation>
    <scope>NUCLEOTIDE SEQUENCE [LARGE SCALE GENOMIC DNA]</scope>
    <source>
        <strain evidence="11">AQ028</strain>
        <tissue evidence="11">Male pupae</tissue>
    </source>
</reference>
<evidence type="ECO:0000256" key="1">
    <source>
        <dbReference type="ARBA" id="ARBA00010728"/>
    </source>
</evidence>
<dbReference type="NCBIfam" id="TIGR00414">
    <property type="entry name" value="serS"/>
    <property type="match status" value="1"/>
</dbReference>
<keyword evidence="3" id="KW-0436">Ligase</keyword>
<keyword evidence="6" id="KW-0030">Aminoacyl-tRNA synthetase</keyword>
<protein>
    <recommendedName>
        <fullName evidence="2">serine--tRNA ligase</fullName>
        <ecNumber evidence="2">6.1.1.11</ecNumber>
    </recommendedName>
    <alternativeName>
        <fullName evidence="7">Seryl-tRNA synthetase</fullName>
    </alternativeName>
</protein>
<dbReference type="GO" id="GO:0005524">
    <property type="term" value="F:ATP binding"/>
    <property type="evidence" value="ECO:0007669"/>
    <property type="project" value="UniProtKB-KW"/>
</dbReference>
<dbReference type="EC" id="6.1.1.11" evidence="2"/>
<feature type="binding site" evidence="8">
    <location>
        <position position="215"/>
    </location>
    <ligand>
        <name>L-serine</name>
        <dbReference type="ChEBI" id="CHEBI:33384"/>
    </ligand>
</feature>
<proteinExistence type="inferred from homology"/>
<feature type="binding site" evidence="9">
    <location>
        <begin position="332"/>
        <end position="335"/>
    </location>
    <ligand>
        <name>ATP</name>
        <dbReference type="ChEBI" id="CHEBI:30616"/>
    </ligand>
</feature>
<evidence type="ECO:0000256" key="8">
    <source>
        <dbReference type="PIRSR" id="PIRSR001529-1"/>
    </source>
</evidence>
<evidence type="ECO:0000256" key="3">
    <source>
        <dbReference type="ARBA" id="ARBA00022598"/>
    </source>
</evidence>
<accession>A0ABD0T6J4</accession>
<name>A0ABD0T6J4_LOXSC</name>
<dbReference type="EMBL" id="JBEDNZ010000009">
    <property type="protein sequence ID" value="KAL0838944.1"/>
    <property type="molecule type" value="Genomic_DNA"/>
</dbReference>
<evidence type="ECO:0000313" key="11">
    <source>
        <dbReference type="EMBL" id="KAL0838944.1"/>
    </source>
</evidence>
<dbReference type="GO" id="GO:0004828">
    <property type="term" value="F:serine-tRNA ligase activity"/>
    <property type="evidence" value="ECO:0007669"/>
    <property type="project" value="UniProtKB-EC"/>
</dbReference>
<keyword evidence="5 9" id="KW-0067">ATP-binding</keyword>
<feature type="binding site" evidence="8">
    <location>
        <position position="364"/>
    </location>
    <ligand>
        <name>L-serine</name>
        <dbReference type="ChEBI" id="CHEBI:33384"/>
    </ligand>
</feature>
<dbReference type="SUPFAM" id="SSF55681">
    <property type="entry name" value="Class II aaRS and biotin synthetases"/>
    <property type="match status" value="1"/>
</dbReference>
<dbReference type="InterPro" id="IPR045864">
    <property type="entry name" value="aa-tRNA-synth_II/BPL/LPL"/>
</dbReference>
<feature type="binding site" evidence="8">
    <location>
        <position position="268"/>
    </location>
    <ligand>
        <name>L-serine</name>
        <dbReference type="ChEBI" id="CHEBI:33384"/>
    </ligand>
</feature>
<evidence type="ECO:0000256" key="5">
    <source>
        <dbReference type="ARBA" id="ARBA00022840"/>
    </source>
</evidence>
<evidence type="ECO:0000259" key="10">
    <source>
        <dbReference type="PROSITE" id="PS50862"/>
    </source>
</evidence>
<dbReference type="PIRSF" id="PIRSF001529">
    <property type="entry name" value="Ser-tRNA-synth_IIa"/>
    <property type="match status" value="1"/>
</dbReference>
<evidence type="ECO:0000256" key="6">
    <source>
        <dbReference type="ARBA" id="ARBA00023146"/>
    </source>
</evidence>
<feature type="domain" description="Aminoacyl-transfer RNA synthetases class-II family profile" evidence="10">
    <location>
        <begin position="152"/>
        <end position="391"/>
    </location>
</feature>
<evidence type="ECO:0000313" key="12">
    <source>
        <dbReference type="Proteomes" id="UP001549921"/>
    </source>
</evidence>
<dbReference type="InterPro" id="IPR006195">
    <property type="entry name" value="aa-tRNA-synth_II"/>
</dbReference>
<feature type="binding site" evidence="9">
    <location>
        <begin position="261"/>
        <end position="264"/>
    </location>
    <ligand>
        <name>ATP</name>
        <dbReference type="ChEBI" id="CHEBI:30616"/>
    </ligand>
</feature>
<comment type="caution">
    <text evidence="11">The sequence shown here is derived from an EMBL/GenBank/DDBJ whole genome shotgun (WGS) entry which is preliminary data.</text>
</comment>
<evidence type="ECO:0000256" key="7">
    <source>
        <dbReference type="ARBA" id="ARBA00031113"/>
    </source>
</evidence>
<dbReference type="PRINTS" id="PR00981">
    <property type="entry name" value="TRNASYNTHSER"/>
</dbReference>
<dbReference type="Proteomes" id="UP001549921">
    <property type="component" value="Unassembled WGS sequence"/>
</dbReference>
<feature type="binding site" evidence="8">
    <location>
        <position position="246"/>
    </location>
    <ligand>
        <name>L-serine</name>
        <dbReference type="ChEBI" id="CHEBI:33384"/>
    </ligand>
</feature>
<keyword evidence="4" id="KW-0547">Nucleotide-binding</keyword>